<evidence type="ECO:0000256" key="6">
    <source>
        <dbReference type="SAM" id="Phobius"/>
    </source>
</evidence>
<evidence type="ECO:0000256" key="2">
    <source>
        <dbReference type="ARBA" id="ARBA00022475"/>
    </source>
</evidence>
<keyword evidence="8" id="KW-1185">Reference proteome</keyword>
<feature type="transmembrane region" description="Helical" evidence="6">
    <location>
        <begin position="245"/>
        <end position="262"/>
    </location>
</feature>
<feature type="transmembrane region" description="Helical" evidence="6">
    <location>
        <begin position="369"/>
        <end position="388"/>
    </location>
</feature>
<dbReference type="PANTHER" id="PTHR30482">
    <property type="entry name" value="HIGH-AFFINITY BRANCHED-CHAIN AMINO ACID TRANSPORT SYSTEM PERMEASE"/>
    <property type="match status" value="1"/>
</dbReference>
<feature type="transmembrane region" description="Helical" evidence="6">
    <location>
        <begin position="120"/>
        <end position="150"/>
    </location>
</feature>
<evidence type="ECO:0000313" key="7">
    <source>
        <dbReference type="EMBL" id="QEN04955.1"/>
    </source>
</evidence>
<keyword evidence="3 6" id="KW-0812">Transmembrane</keyword>
<dbReference type="PANTHER" id="PTHR30482:SF20">
    <property type="entry name" value="HIGH-AFFINITY BRANCHED-CHAIN AMINO ACID TRANSPORT SYSTEM PERMEASE PROTEIN LIVM"/>
    <property type="match status" value="1"/>
</dbReference>
<feature type="transmembrane region" description="Helical" evidence="6">
    <location>
        <begin position="12"/>
        <end position="32"/>
    </location>
</feature>
<dbReference type="OrthoDB" id="9789927at2"/>
<evidence type="ECO:0000256" key="4">
    <source>
        <dbReference type="ARBA" id="ARBA00022989"/>
    </source>
</evidence>
<dbReference type="CDD" id="cd06581">
    <property type="entry name" value="TM_PBP1_LivM_like"/>
    <property type="match status" value="1"/>
</dbReference>
<dbReference type="GO" id="GO:0015658">
    <property type="term" value="F:branched-chain amino acid transmembrane transporter activity"/>
    <property type="evidence" value="ECO:0007669"/>
    <property type="project" value="InterPro"/>
</dbReference>
<dbReference type="InterPro" id="IPR043428">
    <property type="entry name" value="LivM-like"/>
</dbReference>
<feature type="transmembrane region" description="Helical" evidence="6">
    <location>
        <begin position="162"/>
        <end position="186"/>
    </location>
</feature>
<keyword evidence="5 6" id="KW-0472">Membrane</keyword>
<proteinExistence type="predicted"/>
<dbReference type="Proteomes" id="UP000323824">
    <property type="component" value="Chromosome"/>
</dbReference>
<evidence type="ECO:0000313" key="8">
    <source>
        <dbReference type="Proteomes" id="UP000323824"/>
    </source>
</evidence>
<dbReference type="InterPro" id="IPR001851">
    <property type="entry name" value="ABC_transp_permease"/>
</dbReference>
<evidence type="ECO:0000256" key="5">
    <source>
        <dbReference type="ARBA" id="ARBA00023136"/>
    </source>
</evidence>
<keyword evidence="4 6" id="KW-1133">Transmembrane helix</keyword>
<feature type="transmembrane region" description="Helical" evidence="6">
    <location>
        <begin position="330"/>
        <end position="357"/>
    </location>
</feature>
<dbReference type="GO" id="GO:0005886">
    <property type="term" value="C:plasma membrane"/>
    <property type="evidence" value="ECO:0007669"/>
    <property type="project" value="UniProtKB-SubCell"/>
</dbReference>
<organism evidence="7 8">
    <name type="scientific">Thiospirochaeta perfilievii</name>
    <dbReference type="NCBI Taxonomy" id="252967"/>
    <lineage>
        <taxon>Bacteria</taxon>
        <taxon>Pseudomonadati</taxon>
        <taxon>Spirochaetota</taxon>
        <taxon>Spirochaetia</taxon>
        <taxon>Spirochaetales</taxon>
        <taxon>Spirochaetaceae</taxon>
        <taxon>Thiospirochaeta</taxon>
    </lineage>
</organism>
<reference evidence="7 8" key="1">
    <citation type="submission" date="2019-02" db="EMBL/GenBank/DDBJ databases">
        <authorList>
            <person name="Fomenkov A."/>
            <person name="Dubinina G."/>
            <person name="Grabovich M."/>
            <person name="Vincze T."/>
            <person name="Roberts R.J."/>
        </authorList>
    </citation>
    <scope>NUCLEOTIDE SEQUENCE [LARGE SCALE GENOMIC DNA]</scope>
    <source>
        <strain evidence="7 8">P</strain>
    </source>
</reference>
<name>A0A5C1QA60_9SPIO</name>
<dbReference type="AlphaFoldDB" id="A0A5C1QA60"/>
<dbReference type="Pfam" id="PF02653">
    <property type="entry name" value="BPD_transp_2"/>
    <property type="match status" value="1"/>
</dbReference>
<accession>A0A5C1QA60</accession>
<dbReference type="RefSeq" id="WP_149568196.1">
    <property type="nucleotide sequence ID" value="NZ_CP035807.1"/>
</dbReference>
<evidence type="ECO:0000256" key="1">
    <source>
        <dbReference type="ARBA" id="ARBA00004651"/>
    </source>
</evidence>
<keyword evidence="2" id="KW-1003">Cell membrane</keyword>
<feature type="transmembrane region" description="Helical" evidence="6">
    <location>
        <begin position="89"/>
        <end position="108"/>
    </location>
</feature>
<protein>
    <submittedName>
        <fullName evidence="7">Branched-chain amino acid ABC transporter permease</fullName>
    </submittedName>
</protein>
<gene>
    <name evidence="7" type="ORF">EW093_09620</name>
</gene>
<feature type="transmembrane region" description="Helical" evidence="6">
    <location>
        <begin position="295"/>
        <end position="314"/>
    </location>
</feature>
<evidence type="ECO:0000256" key="3">
    <source>
        <dbReference type="ARBA" id="ARBA00022692"/>
    </source>
</evidence>
<comment type="subcellular location">
    <subcellularLocation>
        <location evidence="1">Cell membrane</location>
        <topology evidence="1">Multi-pass membrane protein</topology>
    </subcellularLocation>
</comment>
<dbReference type="KEGG" id="sper:EW093_09620"/>
<reference evidence="7 8" key="2">
    <citation type="submission" date="2019-09" db="EMBL/GenBank/DDBJ databases">
        <title>Complete Genome Sequence and Methylome Analysis of free living Spirochaetas.</title>
        <authorList>
            <person name="Leshcheva N."/>
            <person name="Mikheeva N."/>
        </authorList>
    </citation>
    <scope>NUCLEOTIDE SEQUENCE [LARGE SCALE GENOMIC DNA]</scope>
    <source>
        <strain evidence="7 8">P</strain>
    </source>
</reference>
<feature type="transmembrane region" description="Helical" evidence="6">
    <location>
        <begin position="38"/>
        <end position="58"/>
    </location>
</feature>
<sequence>MSNIEILKKSAINALLGVLLTFPITVIKVNTIDREITWRWYMILLVGSVVFLISFLWIKQLERQKAGVTFKFKESKIGQRYHTTISKPGVLKSVLITALVLITAIPFITSPYTTGIITSALIYIILGLGLNIVVGLGGLLNLGYAAYFGVGAYTYAILNMNFGVDFWVALPLGGIASALFGFIVGLPVLRLKGDYLAIVTLGFGEMTRIVTENFDSLTNGSSGIAKIPKPSFFGHTFGSFGSTRYIYLIALAVVILVIFIVWRMENSRVGRSWVAMREDDIACESMGIDLHKSKLTLFIISAAIAGIAGVLFAAKNTFINPQSFTVWESIMILCIVVLGGKGSVRGVILGALIIILLPEYLRAFQQYRMLIFGFLLVVMMVFRPGGIIQNVRKVYKIEGDLTNE</sequence>
<dbReference type="EMBL" id="CP035807">
    <property type="protein sequence ID" value="QEN04955.1"/>
    <property type="molecule type" value="Genomic_DNA"/>
</dbReference>